<dbReference type="Gene3D" id="1.10.10.10">
    <property type="entry name" value="Winged helix-like DNA-binding domain superfamily/Winged helix DNA-binding domain"/>
    <property type="match status" value="1"/>
</dbReference>
<proteinExistence type="predicted"/>
<protein>
    <submittedName>
        <fullName evidence="2">Transcriptional regulator</fullName>
    </submittedName>
</protein>
<name>A0A2V2MQ14_9EURY</name>
<dbReference type="InterPro" id="IPR007421">
    <property type="entry name" value="Schlafen_AlbA_2_dom"/>
</dbReference>
<dbReference type="InterPro" id="IPR036390">
    <property type="entry name" value="WH_DNA-bd_sf"/>
</dbReference>
<dbReference type="InterPro" id="IPR038461">
    <property type="entry name" value="Schlafen_AlbA_2_dom_sf"/>
</dbReference>
<keyword evidence="3" id="KW-1185">Reference proteome</keyword>
<dbReference type="Proteomes" id="UP000245934">
    <property type="component" value="Unassembled WGS sequence"/>
</dbReference>
<dbReference type="Pfam" id="PF13749">
    <property type="entry name" value="HATPase_c_4"/>
    <property type="match status" value="1"/>
</dbReference>
<reference evidence="2 3" key="1">
    <citation type="submission" date="2018-05" db="EMBL/GenBank/DDBJ databases">
        <title>Draft genome of Methanospirillum stamsii Pt1.</title>
        <authorList>
            <person name="Dueholm M.S."/>
            <person name="Nielsen P.H."/>
            <person name="Bakmann L.F."/>
            <person name="Otzen D.E."/>
        </authorList>
    </citation>
    <scope>NUCLEOTIDE SEQUENCE [LARGE SCALE GENOMIC DNA]</scope>
    <source>
        <strain evidence="2 3">Pt1</strain>
    </source>
</reference>
<dbReference type="SUPFAM" id="SSF46785">
    <property type="entry name" value="Winged helix' DNA-binding domain"/>
    <property type="match status" value="1"/>
</dbReference>
<dbReference type="PANTHER" id="PTHR30595">
    <property type="entry name" value="GLPR-RELATED TRANSCRIPTIONAL REPRESSOR"/>
    <property type="match status" value="1"/>
</dbReference>
<dbReference type="OrthoDB" id="114576at2157"/>
<comment type="caution">
    <text evidence="2">The sequence shown here is derived from an EMBL/GenBank/DDBJ whole genome shotgun (WGS) entry which is preliminary data.</text>
</comment>
<accession>A0A2V2MQ14</accession>
<dbReference type="Pfam" id="PF04326">
    <property type="entry name" value="SLFN_AlbA_2"/>
    <property type="match status" value="1"/>
</dbReference>
<evidence type="ECO:0000313" key="3">
    <source>
        <dbReference type="Proteomes" id="UP000245934"/>
    </source>
</evidence>
<dbReference type="InterPro" id="IPR038475">
    <property type="entry name" value="RecG_C_sf"/>
</dbReference>
<dbReference type="InterPro" id="IPR036388">
    <property type="entry name" value="WH-like_DNA-bd_sf"/>
</dbReference>
<dbReference type="Gene3D" id="3.30.950.30">
    <property type="entry name" value="Schlafen, AAA domain"/>
    <property type="match status" value="1"/>
</dbReference>
<feature type="domain" description="Schlafen AlbA-2" evidence="1">
    <location>
        <begin position="6"/>
        <end position="111"/>
    </location>
</feature>
<dbReference type="AlphaFoldDB" id="A0A2V2MQ14"/>
<dbReference type="PANTHER" id="PTHR30595:SF6">
    <property type="entry name" value="SCHLAFEN ALBA-2 DOMAIN-CONTAINING PROTEIN"/>
    <property type="match status" value="1"/>
</dbReference>
<dbReference type="Gene3D" id="3.30.565.60">
    <property type="match status" value="1"/>
</dbReference>
<organism evidence="2 3">
    <name type="scientific">Methanospirillum stamsii</name>
    <dbReference type="NCBI Taxonomy" id="1277351"/>
    <lineage>
        <taxon>Archaea</taxon>
        <taxon>Methanobacteriati</taxon>
        <taxon>Methanobacteriota</taxon>
        <taxon>Stenosarchaea group</taxon>
        <taxon>Methanomicrobia</taxon>
        <taxon>Methanomicrobiales</taxon>
        <taxon>Methanospirillaceae</taxon>
        <taxon>Methanospirillum</taxon>
    </lineage>
</organism>
<dbReference type="EMBL" id="QGMZ01000046">
    <property type="protein sequence ID" value="PWR70202.1"/>
    <property type="molecule type" value="Genomic_DNA"/>
</dbReference>
<evidence type="ECO:0000313" key="2">
    <source>
        <dbReference type="EMBL" id="PWR70202.1"/>
    </source>
</evidence>
<gene>
    <name evidence="2" type="ORF">DLD82_16355</name>
</gene>
<sequence length="444" mass="50055">MLSGIENGEIEFKQQPNVAMFKTFSAFSNTEGGFVLIGVSDSGEVTGCRCLNSDLKELSDTIVNSLGIHPSIDCMEIEGKSVIRIAVKKSLIPIAYEGRYYSRVGNTTRIMEGEDLRQFFIRDVAWDGLSSNHSPDDIDPETVRLFLGLATRSGRLSAADDLEPVHAVLTRLGLITNGKLNNAGYLLFGKRQPSYSSEYVLRVGRFRDPTIITGDRWIEGNLFQQFQEGEEAIRNFINVRYEITSAQMERQEIWDYPREAIREALVNALIHRDYFKKGQQVVVKVYDDHLWMHNPGGLPPGISVDDLKRSPHSVLRNPLMAKVFYLAGFVEQYGSGIQRMINACTSNGLSEPVFSSDGFGFTIVIRKDPMSMDYLTGIGLHERQIRAILYVKEHKSISSGEYQKLVEVSSRTAKYELSDLMDRGVLERHGKGRATKYFLKNPNE</sequence>
<evidence type="ECO:0000259" key="1">
    <source>
        <dbReference type="Pfam" id="PF04326"/>
    </source>
</evidence>
<dbReference type="GeneID" id="97607891"/>
<dbReference type="RefSeq" id="WP_109942207.1">
    <property type="nucleotide sequence ID" value="NZ_CP176366.1"/>
</dbReference>